<dbReference type="Gene3D" id="3.40.50.10050">
    <property type="entry name" value="Translation initiation factor IF- 2, domain 3"/>
    <property type="match status" value="1"/>
</dbReference>
<feature type="binding site" evidence="8">
    <location>
        <begin position="216"/>
        <end position="219"/>
    </location>
    <ligand>
        <name>GTP</name>
        <dbReference type="ChEBI" id="CHEBI:37565"/>
    </ligand>
</feature>
<dbReference type="SUPFAM" id="SSF52156">
    <property type="entry name" value="Initiation factor IF2/eIF5b, domain 3"/>
    <property type="match status" value="1"/>
</dbReference>
<keyword evidence="8" id="KW-0963">Cytoplasm</keyword>
<accession>A0A7M1XJQ2</accession>
<dbReference type="SUPFAM" id="SSF52540">
    <property type="entry name" value="P-loop containing nucleoside triphosphate hydrolases"/>
    <property type="match status" value="1"/>
</dbReference>
<dbReference type="AlphaFoldDB" id="A0A7M1XJQ2"/>
<dbReference type="FunFam" id="3.40.50.300:FF:000019">
    <property type="entry name" value="Translation initiation factor IF-2"/>
    <property type="match status" value="1"/>
</dbReference>
<dbReference type="InterPro" id="IPR000178">
    <property type="entry name" value="TF_IF2_bacterial-like"/>
</dbReference>
<dbReference type="HAMAP" id="MF_00100_B">
    <property type="entry name" value="IF_2_B"/>
    <property type="match status" value="1"/>
</dbReference>
<dbReference type="PANTHER" id="PTHR43381:SF5">
    <property type="entry name" value="TR-TYPE G DOMAIN-CONTAINING PROTEIN"/>
    <property type="match status" value="1"/>
</dbReference>
<dbReference type="PANTHER" id="PTHR43381">
    <property type="entry name" value="TRANSLATION INITIATION FACTOR IF-2-RELATED"/>
    <property type="match status" value="1"/>
</dbReference>
<keyword evidence="3 8" id="KW-0396">Initiation factor</keyword>
<dbReference type="SUPFAM" id="SSF50447">
    <property type="entry name" value="Translation proteins"/>
    <property type="match status" value="2"/>
</dbReference>
<comment type="similarity">
    <text evidence="1 8 9">Belongs to the TRAFAC class translation factor GTPase superfamily. Classic translation factor GTPase family. IF-2 subfamily.</text>
</comment>
<evidence type="ECO:0000256" key="5">
    <source>
        <dbReference type="ARBA" id="ARBA00022917"/>
    </source>
</evidence>
<feature type="region of interest" description="G-domain" evidence="8">
    <location>
        <begin position="110"/>
        <end position="258"/>
    </location>
</feature>
<dbReference type="CDD" id="cd03692">
    <property type="entry name" value="mtIF2_IVc"/>
    <property type="match status" value="1"/>
</dbReference>
<evidence type="ECO:0000259" key="10">
    <source>
        <dbReference type="PROSITE" id="PS51722"/>
    </source>
</evidence>
<dbReference type="InterPro" id="IPR009000">
    <property type="entry name" value="Transl_B-barrel_sf"/>
</dbReference>
<sequence length="603" mass="64604">MSKKKNFKGAKPAFGKKQSAGVENGVFIYNGPMTLDQLCKRINVSPSETIKSFLMQGKMISLNTVLDDELIAEVCINNDLDFKKESGGAIDDFTKASIFDKNSDNDSRAPVVTIMGHVDHGKTTLIDCIRHSNITGGEHGGITQEIGAYQKVIDGKKITFIDTPGHEAFTAMRARGASVTDIVVLVVAADDGVKPQTMEALDHSRAANVPIIVAINKCDKPGADPERVKNQLSGLGLLAEDWGGDTMMFKISAKRNQGVDELLEGILTLAEVLELHANNAAPAIGSVIEATLDKKEGAKATLLVQNGTLHVGDFLAVGQYYCKVRKMTNEFNKMLKEAGPSTPVSVTGLSGVPVAGDRFMAFEDEKTARAAAEKRANALITANPSGVSLADVAANAANGETTNINLIIKADTEGSAEALKSSLQKIEVEGAKLTILHCNSGDVSQGDIILASASHAIILAFSVKVSPSIKDLAKEKGVEIREYNIIYKMLEDIEEALRGTLAPTYEEVIYGHCEVRSLFKASKVGQIAGCMVTDGSIKNNSSIRVFRDGNLVLKTHLTSLKRFKDDAKEVLTGFECGLTISDNFNLQEGDVLESFGQEVVKNG</sequence>
<keyword evidence="6 8" id="KW-0342">GTP-binding</keyword>
<comment type="subcellular location">
    <subcellularLocation>
        <location evidence="8">Cytoplasm</location>
    </subcellularLocation>
</comment>
<dbReference type="GO" id="GO:0005829">
    <property type="term" value="C:cytosol"/>
    <property type="evidence" value="ECO:0007669"/>
    <property type="project" value="TreeGrafter"/>
</dbReference>
<dbReference type="InterPro" id="IPR036925">
    <property type="entry name" value="TIF_IF2_dom3_sf"/>
</dbReference>
<dbReference type="NCBIfam" id="TIGR00231">
    <property type="entry name" value="small_GTP"/>
    <property type="match status" value="1"/>
</dbReference>
<dbReference type="EMBL" id="CP031517">
    <property type="protein sequence ID" value="QOS39088.1"/>
    <property type="molecule type" value="Genomic_DNA"/>
</dbReference>
<dbReference type="FunFam" id="3.40.50.10050:FF:000001">
    <property type="entry name" value="Translation initiation factor IF-2"/>
    <property type="match status" value="1"/>
</dbReference>
<keyword evidence="4 8" id="KW-0547">Nucleotide-binding</keyword>
<dbReference type="Proteomes" id="UP000593591">
    <property type="component" value="Chromosome"/>
</dbReference>
<dbReference type="FunFam" id="2.40.30.10:FF:000054">
    <property type="entry name" value="Translation initiation factor IF-2"/>
    <property type="match status" value="1"/>
</dbReference>
<evidence type="ECO:0000256" key="7">
    <source>
        <dbReference type="ARBA" id="ARBA00025162"/>
    </source>
</evidence>
<dbReference type="GO" id="GO:0003743">
    <property type="term" value="F:translation initiation factor activity"/>
    <property type="evidence" value="ECO:0007669"/>
    <property type="project" value="UniProtKB-UniRule"/>
</dbReference>
<evidence type="ECO:0000256" key="4">
    <source>
        <dbReference type="ARBA" id="ARBA00022741"/>
    </source>
</evidence>
<keyword evidence="5 8" id="KW-0648">Protein biosynthesis</keyword>
<proteinExistence type="inferred from homology"/>
<dbReference type="CDD" id="cd01887">
    <property type="entry name" value="IF2_eIF5B"/>
    <property type="match status" value="1"/>
</dbReference>
<dbReference type="InterPro" id="IPR027417">
    <property type="entry name" value="P-loop_NTPase"/>
</dbReference>
<dbReference type="Gene3D" id="2.40.30.10">
    <property type="entry name" value="Translation factors"/>
    <property type="match status" value="2"/>
</dbReference>
<dbReference type="Pfam" id="PF00009">
    <property type="entry name" value="GTP_EFTU"/>
    <property type="match status" value="1"/>
</dbReference>
<dbReference type="InterPro" id="IPR053905">
    <property type="entry name" value="EF-G-like_DII"/>
</dbReference>
<evidence type="ECO:0000256" key="1">
    <source>
        <dbReference type="ARBA" id="ARBA00007733"/>
    </source>
</evidence>
<dbReference type="Pfam" id="PF11987">
    <property type="entry name" value="IF-2"/>
    <property type="match status" value="1"/>
</dbReference>
<evidence type="ECO:0000256" key="2">
    <source>
        <dbReference type="ARBA" id="ARBA00020675"/>
    </source>
</evidence>
<dbReference type="InterPro" id="IPR000795">
    <property type="entry name" value="T_Tr_GTP-bd_dom"/>
</dbReference>
<evidence type="ECO:0000313" key="12">
    <source>
        <dbReference type="Proteomes" id="UP000593591"/>
    </source>
</evidence>
<dbReference type="InterPro" id="IPR044145">
    <property type="entry name" value="IF2_II"/>
</dbReference>
<gene>
    <name evidence="8" type="primary">infB</name>
    <name evidence="11" type="ORF">DYE49_00910</name>
</gene>
<dbReference type="GO" id="GO:0005525">
    <property type="term" value="F:GTP binding"/>
    <property type="evidence" value="ECO:0007669"/>
    <property type="project" value="UniProtKB-KW"/>
</dbReference>
<evidence type="ECO:0000313" key="11">
    <source>
        <dbReference type="EMBL" id="QOS39088.1"/>
    </source>
</evidence>
<evidence type="ECO:0000256" key="6">
    <source>
        <dbReference type="ARBA" id="ARBA00023134"/>
    </source>
</evidence>
<dbReference type="KEGG" id="trc:DYE49_00910"/>
<dbReference type="InterPro" id="IPR015760">
    <property type="entry name" value="TIF_IF2"/>
</dbReference>
<reference evidence="11 12" key="1">
    <citation type="submission" date="2018-08" db="EMBL/GenBank/DDBJ databases">
        <title>The first complete genome of Treponema rectale (CHPAT), a commensal spirochete of the bovine rectum.</title>
        <authorList>
            <person name="Staton G.J."/>
            <person name="Clegg S.R."/>
            <person name="Carter S.D."/>
            <person name="Radford A.D."/>
            <person name="Darby A."/>
            <person name="Hall N."/>
            <person name="Birtles R.J."/>
            <person name="Evans N.J."/>
        </authorList>
    </citation>
    <scope>NUCLEOTIDE SEQUENCE [LARGE SCALE GENOMIC DNA]</scope>
    <source>
        <strain evidence="11 12">CHPA</strain>
    </source>
</reference>
<comment type="function">
    <text evidence="7 8 9">One of the essential components for the initiation of protein synthesis. Protects formylmethionyl-tRNA from spontaneous hydrolysis and promotes its binding to the 30S ribosomal subunits. Also involved in the hydrolysis of GTP during the formation of the 70S ribosomal complex.</text>
</comment>
<evidence type="ECO:0000256" key="9">
    <source>
        <dbReference type="RuleBase" id="RU000644"/>
    </source>
</evidence>
<protein>
    <recommendedName>
        <fullName evidence="2 8">Translation initiation factor IF-2</fullName>
    </recommendedName>
</protein>
<evidence type="ECO:0000256" key="3">
    <source>
        <dbReference type="ARBA" id="ARBA00022540"/>
    </source>
</evidence>
<dbReference type="InterPro" id="IPR005225">
    <property type="entry name" value="Small_GTP-bd"/>
</dbReference>
<dbReference type="FunFam" id="2.40.30.10:FF:000008">
    <property type="entry name" value="Translation initiation factor IF-2"/>
    <property type="match status" value="1"/>
</dbReference>
<dbReference type="CDD" id="cd03702">
    <property type="entry name" value="IF2_mtIF2_II"/>
    <property type="match status" value="1"/>
</dbReference>
<feature type="binding site" evidence="8">
    <location>
        <begin position="162"/>
        <end position="166"/>
    </location>
    <ligand>
        <name>GTP</name>
        <dbReference type="ChEBI" id="CHEBI:37565"/>
    </ligand>
</feature>
<dbReference type="PROSITE" id="PS51722">
    <property type="entry name" value="G_TR_2"/>
    <property type="match status" value="1"/>
</dbReference>
<dbReference type="InterPro" id="IPR023115">
    <property type="entry name" value="TIF_IF2_dom3"/>
</dbReference>
<feature type="domain" description="Tr-type G" evidence="10">
    <location>
        <begin position="107"/>
        <end position="274"/>
    </location>
</feature>
<feature type="binding site" evidence="8">
    <location>
        <begin position="116"/>
        <end position="123"/>
    </location>
    <ligand>
        <name>GTP</name>
        <dbReference type="ChEBI" id="CHEBI:37565"/>
    </ligand>
</feature>
<dbReference type="NCBIfam" id="TIGR00487">
    <property type="entry name" value="IF-2"/>
    <property type="match status" value="1"/>
</dbReference>
<dbReference type="GO" id="GO:0003924">
    <property type="term" value="F:GTPase activity"/>
    <property type="evidence" value="ECO:0007669"/>
    <property type="project" value="UniProtKB-UniRule"/>
</dbReference>
<name>A0A7M1XJQ2_9SPIR</name>
<dbReference type="Pfam" id="PF22042">
    <property type="entry name" value="EF-G_D2"/>
    <property type="match status" value="1"/>
</dbReference>
<dbReference type="Gene3D" id="3.40.50.300">
    <property type="entry name" value="P-loop containing nucleotide triphosphate hydrolases"/>
    <property type="match status" value="1"/>
</dbReference>
<organism evidence="11 12">
    <name type="scientific">Treponema rectale</name>
    <dbReference type="NCBI Taxonomy" id="744512"/>
    <lineage>
        <taxon>Bacteria</taxon>
        <taxon>Pseudomonadati</taxon>
        <taxon>Spirochaetota</taxon>
        <taxon>Spirochaetia</taxon>
        <taxon>Spirochaetales</taxon>
        <taxon>Treponemataceae</taxon>
        <taxon>Treponema</taxon>
    </lineage>
</organism>
<evidence type="ECO:0000256" key="8">
    <source>
        <dbReference type="HAMAP-Rule" id="MF_00100"/>
    </source>
</evidence>